<gene>
    <name evidence="6" type="ORF">GIB67_042353</name>
</gene>
<sequence>MMLLNVEAPPNKLIEPVAKGLAVKRDEASKGISPATLFDTGTLVSSGYAFAPPRRVVSVNFSVVQDRKATSKSFIKHETRHVFEHQNIARCARFSPDGRFLATGSADKSIKLIEISKVKQMLLPEAKDWLVRPVIRTFIDLVQPVNDLDFHPQSPDTYNVCSVSFHPSGEFLLAGTDHPIPHLYDVNTFQCYLLANVPEIGGNGAINQVGYAPTGGTYVIASIDGDIRVWDGVTAQCVWSVIGAHGSAGATSACFTRDQRCVLSCGKDSTVKLWEIGTRRLVKHYPGAIDTQLHCMATFNETVGEKMETDRIYDSANLLISLQSENGGLSAWDWELATAHEWLEVLNPTELFQDIVNEHEYVECTASTIQALAVFMKLYPGLQKKEIETFIAKVVRYLENQ</sequence>
<dbReference type="InterPro" id="IPR036322">
    <property type="entry name" value="WD40_repeat_dom_sf"/>
</dbReference>
<keyword evidence="5" id="KW-0853">WD repeat</keyword>
<dbReference type="OrthoDB" id="538223at2759"/>
<comment type="caution">
    <text evidence="6">The sequence shown here is derived from an EMBL/GenBank/DDBJ whole genome shotgun (WGS) entry which is preliminary data.</text>
</comment>
<evidence type="ECO:0000256" key="5">
    <source>
        <dbReference type="PROSITE-ProRule" id="PRU00221"/>
    </source>
</evidence>
<keyword evidence="7" id="KW-1185">Reference proteome</keyword>
<accession>A0A7J7N2D2</accession>
<protein>
    <recommendedName>
        <fullName evidence="4">Cleavage stimulation factor 50 kDa subunit</fullName>
    </recommendedName>
</protein>
<dbReference type="EMBL" id="JACGCM010001138">
    <property type="protein sequence ID" value="KAF6161214.1"/>
    <property type="molecule type" value="Genomic_DNA"/>
</dbReference>
<evidence type="ECO:0000256" key="1">
    <source>
        <dbReference type="ARBA" id="ARBA00004123"/>
    </source>
</evidence>
<dbReference type="Gene3D" id="1.50.10.20">
    <property type="match status" value="1"/>
</dbReference>
<dbReference type="InterPro" id="IPR015943">
    <property type="entry name" value="WD40/YVTN_repeat-like_dom_sf"/>
</dbReference>
<dbReference type="Proteomes" id="UP000541444">
    <property type="component" value="Unassembled WGS sequence"/>
</dbReference>
<dbReference type="InterPro" id="IPR044633">
    <property type="entry name" value="CstF1-like"/>
</dbReference>
<keyword evidence="2" id="KW-0507">mRNA processing</keyword>
<evidence type="ECO:0000313" key="7">
    <source>
        <dbReference type="Proteomes" id="UP000541444"/>
    </source>
</evidence>
<proteinExistence type="predicted"/>
<evidence type="ECO:0000313" key="6">
    <source>
        <dbReference type="EMBL" id="KAF6161214.1"/>
    </source>
</evidence>
<dbReference type="AlphaFoldDB" id="A0A7J7N2D2"/>
<dbReference type="Pfam" id="PF00400">
    <property type="entry name" value="WD40"/>
    <property type="match status" value="4"/>
</dbReference>
<dbReference type="GO" id="GO:0005848">
    <property type="term" value="C:mRNA cleavage stimulating factor complex"/>
    <property type="evidence" value="ECO:0007669"/>
    <property type="project" value="InterPro"/>
</dbReference>
<evidence type="ECO:0000256" key="4">
    <source>
        <dbReference type="ARBA" id="ARBA00029851"/>
    </source>
</evidence>
<keyword evidence="3" id="KW-0539">Nucleus</keyword>
<evidence type="ECO:0000256" key="3">
    <source>
        <dbReference type="ARBA" id="ARBA00023242"/>
    </source>
</evidence>
<evidence type="ECO:0000256" key="2">
    <source>
        <dbReference type="ARBA" id="ARBA00022664"/>
    </source>
</evidence>
<feature type="repeat" description="WD" evidence="5">
    <location>
        <begin position="255"/>
        <end position="284"/>
    </location>
</feature>
<dbReference type="Gene3D" id="2.130.10.10">
    <property type="entry name" value="YVTN repeat-like/Quinoprotein amine dehydrogenase"/>
    <property type="match status" value="1"/>
</dbReference>
<dbReference type="PANTHER" id="PTHR44133:SF2">
    <property type="entry name" value="CLEAVAGE STIMULATION FACTOR SUBUNIT 1"/>
    <property type="match status" value="1"/>
</dbReference>
<dbReference type="SMART" id="SM00320">
    <property type="entry name" value="WD40"/>
    <property type="match status" value="4"/>
</dbReference>
<organism evidence="6 7">
    <name type="scientific">Kingdonia uniflora</name>
    <dbReference type="NCBI Taxonomy" id="39325"/>
    <lineage>
        <taxon>Eukaryota</taxon>
        <taxon>Viridiplantae</taxon>
        <taxon>Streptophyta</taxon>
        <taxon>Embryophyta</taxon>
        <taxon>Tracheophyta</taxon>
        <taxon>Spermatophyta</taxon>
        <taxon>Magnoliopsida</taxon>
        <taxon>Ranunculales</taxon>
        <taxon>Circaeasteraceae</taxon>
        <taxon>Kingdonia</taxon>
    </lineage>
</organism>
<dbReference type="GO" id="GO:0031124">
    <property type="term" value="P:mRNA 3'-end processing"/>
    <property type="evidence" value="ECO:0007669"/>
    <property type="project" value="InterPro"/>
</dbReference>
<dbReference type="PROSITE" id="PS50082">
    <property type="entry name" value="WD_REPEATS_2"/>
    <property type="match status" value="3"/>
</dbReference>
<dbReference type="InterPro" id="IPR001680">
    <property type="entry name" value="WD40_rpt"/>
</dbReference>
<feature type="repeat" description="WD" evidence="5">
    <location>
        <begin position="199"/>
        <end position="231"/>
    </location>
</feature>
<comment type="subcellular location">
    <subcellularLocation>
        <location evidence="1">Nucleus</location>
    </subcellularLocation>
</comment>
<name>A0A7J7N2D2_9MAGN</name>
<dbReference type="GO" id="GO:0003723">
    <property type="term" value="F:RNA binding"/>
    <property type="evidence" value="ECO:0007669"/>
    <property type="project" value="TreeGrafter"/>
</dbReference>
<dbReference type="SUPFAM" id="SSF50978">
    <property type="entry name" value="WD40 repeat-like"/>
    <property type="match status" value="1"/>
</dbReference>
<dbReference type="SUPFAM" id="SSF81853">
    <property type="entry name" value="Family 10 polysaccharide lyase"/>
    <property type="match status" value="1"/>
</dbReference>
<feature type="repeat" description="WD" evidence="5">
    <location>
        <begin position="82"/>
        <end position="123"/>
    </location>
</feature>
<reference evidence="6 7" key="1">
    <citation type="journal article" date="2020" name="IScience">
        <title>Genome Sequencing of the Endangered Kingdonia uniflora (Circaeasteraceae, Ranunculales) Reveals Potential Mechanisms of Evolutionary Specialization.</title>
        <authorList>
            <person name="Sun Y."/>
            <person name="Deng T."/>
            <person name="Zhang A."/>
            <person name="Moore M.J."/>
            <person name="Landis J.B."/>
            <person name="Lin N."/>
            <person name="Zhang H."/>
            <person name="Zhang X."/>
            <person name="Huang J."/>
            <person name="Zhang X."/>
            <person name="Sun H."/>
            <person name="Wang H."/>
        </authorList>
    </citation>
    <scope>NUCLEOTIDE SEQUENCE [LARGE SCALE GENOMIC DNA]</scope>
    <source>
        <strain evidence="6">TB1705</strain>
        <tissue evidence="6">Leaf</tissue>
    </source>
</reference>
<dbReference type="PANTHER" id="PTHR44133">
    <property type="entry name" value="CLEAVAGE STIMULATION FACTOR SUBUNIT 1"/>
    <property type="match status" value="1"/>
</dbReference>